<dbReference type="AlphaFoldDB" id="A0A7X0C1L6"/>
<dbReference type="InterPro" id="IPR051677">
    <property type="entry name" value="AfsR-DnrI-RedD_regulator"/>
</dbReference>
<feature type="domain" description="OmpR/PhoB-type" evidence="5">
    <location>
        <begin position="16"/>
        <end position="89"/>
    </location>
</feature>
<dbReference type="PANTHER" id="PTHR35807">
    <property type="entry name" value="TRANSCRIPTIONAL REGULATOR REDD-RELATED"/>
    <property type="match status" value="1"/>
</dbReference>
<dbReference type="InterPro" id="IPR005158">
    <property type="entry name" value="BTAD"/>
</dbReference>
<evidence type="ECO:0000256" key="4">
    <source>
        <dbReference type="ARBA" id="ARBA00023163"/>
    </source>
</evidence>
<evidence type="ECO:0000256" key="2">
    <source>
        <dbReference type="ARBA" id="ARBA00023015"/>
    </source>
</evidence>
<dbReference type="SMART" id="SM00862">
    <property type="entry name" value="Trans_reg_C"/>
    <property type="match status" value="1"/>
</dbReference>
<dbReference type="InterPro" id="IPR036388">
    <property type="entry name" value="WH-like_DNA-bd_sf"/>
</dbReference>
<keyword evidence="2" id="KW-0805">Transcription regulation</keyword>
<dbReference type="PANTHER" id="PTHR35807:SF1">
    <property type="entry name" value="TRANSCRIPTIONAL REGULATOR REDD"/>
    <property type="match status" value="1"/>
</dbReference>
<keyword evidence="3 7" id="KW-0238">DNA-binding</keyword>
<dbReference type="Gene3D" id="1.25.40.10">
    <property type="entry name" value="Tetratricopeptide repeat domain"/>
    <property type="match status" value="1"/>
</dbReference>
<evidence type="ECO:0000259" key="6">
    <source>
        <dbReference type="SMART" id="SM01043"/>
    </source>
</evidence>
<dbReference type="InterPro" id="IPR001867">
    <property type="entry name" value="OmpR/PhoB-type_DNA-bd"/>
</dbReference>
<sequence length="247" mass="26920">MEIRLLGPLDVVGADGHAVAVTRRKHRQLLALLCLAPASGVSADRLIRGLWNGREPRSARGNLKTYVCDLRGLLAPEVTIDAVPYGYRVSAADVDAVRFTALAEAGRRALEAARHEEATRDLARALGLWTGPALDGLHDGSDPLGLAAAELTDRRLTAVHDHVEALLALRRLDEAVVLLRAALADDPLRERLWAQLMLALYRDGRRAAALDAYREAWAVIAELRGLDPGRALTDLQTRMLNDDTRLG</sequence>
<dbReference type="SUPFAM" id="SSF48452">
    <property type="entry name" value="TPR-like"/>
    <property type="match status" value="1"/>
</dbReference>
<reference evidence="7 8" key="1">
    <citation type="submission" date="2020-08" db="EMBL/GenBank/DDBJ databases">
        <title>Sequencing the genomes of 1000 actinobacteria strains.</title>
        <authorList>
            <person name="Klenk H.-P."/>
        </authorList>
    </citation>
    <scope>NUCLEOTIDE SEQUENCE [LARGE SCALE GENOMIC DNA]</scope>
    <source>
        <strain evidence="7 8">DSM 45913</strain>
    </source>
</reference>
<name>A0A7X0C1L6_9ACTN</name>
<organism evidence="7 8">
    <name type="scientific">Nonomuraea muscovyensis</name>
    <dbReference type="NCBI Taxonomy" id="1124761"/>
    <lineage>
        <taxon>Bacteria</taxon>
        <taxon>Bacillati</taxon>
        <taxon>Actinomycetota</taxon>
        <taxon>Actinomycetes</taxon>
        <taxon>Streptosporangiales</taxon>
        <taxon>Streptosporangiaceae</taxon>
        <taxon>Nonomuraea</taxon>
    </lineage>
</organism>
<dbReference type="SUPFAM" id="SSF46894">
    <property type="entry name" value="C-terminal effector domain of the bipartite response regulators"/>
    <property type="match status" value="1"/>
</dbReference>
<dbReference type="InterPro" id="IPR011990">
    <property type="entry name" value="TPR-like_helical_dom_sf"/>
</dbReference>
<dbReference type="GO" id="GO:0000160">
    <property type="term" value="P:phosphorelay signal transduction system"/>
    <property type="evidence" value="ECO:0007669"/>
    <property type="project" value="InterPro"/>
</dbReference>
<dbReference type="GO" id="GO:0006355">
    <property type="term" value="P:regulation of DNA-templated transcription"/>
    <property type="evidence" value="ECO:0007669"/>
    <property type="project" value="InterPro"/>
</dbReference>
<dbReference type="CDD" id="cd15831">
    <property type="entry name" value="BTAD"/>
    <property type="match status" value="1"/>
</dbReference>
<dbReference type="RefSeq" id="WP_185084921.1">
    <property type="nucleotide sequence ID" value="NZ_JACHJB010000002.1"/>
</dbReference>
<dbReference type="EMBL" id="JACHJB010000002">
    <property type="protein sequence ID" value="MBB6346869.1"/>
    <property type="molecule type" value="Genomic_DNA"/>
</dbReference>
<comment type="similarity">
    <text evidence="1">Belongs to the AfsR/DnrI/RedD regulatory family.</text>
</comment>
<dbReference type="Pfam" id="PF03704">
    <property type="entry name" value="BTAD"/>
    <property type="match status" value="1"/>
</dbReference>
<keyword evidence="4" id="KW-0804">Transcription</keyword>
<keyword evidence="8" id="KW-1185">Reference proteome</keyword>
<dbReference type="InterPro" id="IPR016032">
    <property type="entry name" value="Sig_transdc_resp-reg_C-effctor"/>
</dbReference>
<dbReference type="Gene3D" id="1.10.10.10">
    <property type="entry name" value="Winged helix-like DNA-binding domain superfamily/Winged helix DNA-binding domain"/>
    <property type="match status" value="1"/>
</dbReference>
<evidence type="ECO:0000256" key="1">
    <source>
        <dbReference type="ARBA" id="ARBA00005820"/>
    </source>
</evidence>
<evidence type="ECO:0000256" key="3">
    <source>
        <dbReference type="ARBA" id="ARBA00023125"/>
    </source>
</evidence>
<dbReference type="Proteomes" id="UP000583800">
    <property type="component" value="Unassembled WGS sequence"/>
</dbReference>
<gene>
    <name evidence="7" type="ORF">FHU36_003414</name>
</gene>
<evidence type="ECO:0000259" key="5">
    <source>
        <dbReference type="SMART" id="SM00862"/>
    </source>
</evidence>
<evidence type="ECO:0000313" key="8">
    <source>
        <dbReference type="Proteomes" id="UP000583800"/>
    </source>
</evidence>
<evidence type="ECO:0000313" key="7">
    <source>
        <dbReference type="EMBL" id="MBB6346869.1"/>
    </source>
</evidence>
<protein>
    <submittedName>
        <fullName evidence="7">DNA-binding SARP family transcriptional activator</fullName>
    </submittedName>
</protein>
<dbReference type="SMART" id="SM01043">
    <property type="entry name" value="BTAD"/>
    <property type="match status" value="1"/>
</dbReference>
<accession>A0A7X0C1L6</accession>
<dbReference type="GO" id="GO:0003677">
    <property type="term" value="F:DNA binding"/>
    <property type="evidence" value="ECO:0007669"/>
    <property type="project" value="UniProtKB-KW"/>
</dbReference>
<comment type="caution">
    <text evidence="7">The sequence shown here is derived from an EMBL/GenBank/DDBJ whole genome shotgun (WGS) entry which is preliminary data.</text>
</comment>
<proteinExistence type="inferred from homology"/>
<feature type="domain" description="Bacterial transcriptional activator" evidence="6">
    <location>
        <begin position="94"/>
        <end position="240"/>
    </location>
</feature>